<evidence type="ECO:0000259" key="2">
    <source>
        <dbReference type="Pfam" id="PF08327"/>
    </source>
</evidence>
<sequence>MTIHPVVRAQMLIRRPVEEVFEAFVNPAVTTRFWFTRSSGRLEPGKTVNWAWEMYGVSADVRVRAVEPNKRILIEWDDPPTSVEWTFTARPDGTTLVVITNEGFSGEDEAVVAQAIDSMGGFTLVLAGAKALLEHGIELRLVGDHNPVD</sequence>
<evidence type="ECO:0000313" key="4">
    <source>
        <dbReference type="Proteomes" id="UP001149009"/>
    </source>
</evidence>
<gene>
    <name evidence="3" type="ORF">NYR54_07265</name>
</gene>
<dbReference type="AlphaFoldDB" id="A0A9X2X7G8"/>
<comment type="similarity">
    <text evidence="1">Belongs to the AHA1 family.</text>
</comment>
<accession>A0A9X2X7G8</accession>
<dbReference type="SUPFAM" id="SSF55961">
    <property type="entry name" value="Bet v1-like"/>
    <property type="match status" value="1"/>
</dbReference>
<protein>
    <submittedName>
        <fullName evidence="3">SRPBCC family protein</fullName>
    </submittedName>
</protein>
<organism evidence="3 4">
    <name type="scientific">Chelativorans petroleitrophicus</name>
    <dbReference type="NCBI Taxonomy" id="2975484"/>
    <lineage>
        <taxon>Bacteria</taxon>
        <taxon>Pseudomonadati</taxon>
        <taxon>Pseudomonadota</taxon>
        <taxon>Alphaproteobacteria</taxon>
        <taxon>Hyphomicrobiales</taxon>
        <taxon>Phyllobacteriaceae</taxon>
        <taxon>Chelativorans</taxon>
    </lineage>
</organism>
<proteinExistence type="inferred from homology"/>
<name>A0A9X2X7G8_9HYPH</name>
<reference evidence="3" key="1">
    <citation type="submission" date="2022-08" db="EMBL/GenBank/DDBJ databases">
        <title>Chelativorans sichuanense sp. nov., a paraffin oil-degrading bacterium isolated from a mixture of oil-based drill cuttings and paddy soil.</title>
        <authorList>
            <person name="Yu J."/>
            <person name="Liu H."/>
            <person name="Chen Q."/>
        </authorList>
    </citation>
    <scope>NUCLEOTIDE SEQUENCE</scope>
    <source>
        <strain evidence="3">SCAU 2101</strain>
    </source>
</reference>
<dbReference type="RefSeq" id="WP_261514937.1">
    <property type="nucleotide sequence ID" value="NZ_JAODNV010000007.1"/>
</dbReference>
<feature type="domain" description="Activator of Hsp90 ATPase homologue 1/2-like C-terminal" evidence="2">
    <location>
        <begin position="16"/>
        <end position="112"/>
    </location>
</feature>
<dbReference type="CDD" id="cd08901">
    <property type="entry name" value="SRPBCC_CalC_Aha1-like_8"/>
    <property type="match status" value="1"/>
</dbReference>
<comment type="caution">
    <text evidence="3">The sequence shown here is derived from an EMBL/GenBank/DDBJ whole genome shotgun (WGS) entry which is preliminary data.</text>
</comment>
<evidence type="ECO:0000313" key="3">
    <source>
        <dbReference type="EMBL" id="MCT8990093.1"/>
    </source>
</evidence>
<dbReference type="EMBL" id="JAODNV010000007">
    <property type="protein sequence ID" value="MCT8990093.1"/>
    <property type="molecule type" value="Genomic_DNA"/>
</dbReference>
<dbReference type="Proteomes" id="UP001149009">
    <property type="component" value="Unassembled WGS sequence"/>
</dbReference>
<dbReference type="InterPro" id="IPR013538">
    <property type="entry name" value="ASHA1/2-like_C"/>
</dbReference>
<dbReference type="Pfam" id="PF08327">
    <property type="entry name" value="AHSA1"/>
    <property type="match status" value="1"/>
</dbReference>
<keyword evidence="4" id="KW-1185">Reference proteome</keyword>
<dbReference type="Gene3D" id="3.30.530.20">
    <property type="match status" value="1"/>
</dbReference>
<evidence type="ECO:0000256" key="1">
    <source>
        <dbReference type="ARBA" id="ARBA00006817"/>
    </source>
</evidence>
<dbReference type="InterPro" id="IPR023393">
    <property type="entry name" value="START-like_dom_sf"/>
</dbReference>